<gene>
    <name evidence="5" type="ORF">FUSO3_02595</name>
</gene>
<evidence type="ECO:0000313" key="6">
    <source>
        <dbReference type="Proteomes" id="UP000027473"/>
    </source>
</evidence>
<dbReference type="GO" id="GO:0016887">
    <property type="term" value="F:ATP hydrolysis activity"/>
    <property type="evidence" value="ECO:0007669"/>
    <property type="project" value="InterPro"/>
</dbReference>
<keyword evidence="2" id="KW-0547">Nucleotide-binding</keyword>
<feature type="domain" description="ABC transporter" evidence="4">
    <location>
        <begin position="12"/>
        <end position="265"/>
    </location>
</feature>
<sequence length="338" mass="39015">MLVQEVKSDFIIQTENLSKEYVYYKKEIGIKGSIKNLLHREKLYKQAVKNLSIQIPKGEIIGFIGLNGAGKTTTLKMLTGIIAPTSGNVQVLGYYPFDKKKEYLKQITMVMGNKSQLWWDLPAIDSFHLNKTIYEIEDFEFKKTLDLMVEMMGVEKQLHVQVRRLSLGERMKMELIASLLHKPSVVFLDEPTIGLDVITQYNIRKFLKEYNSLYGSTIILTSHNFNDIVSLCNSIILINNGEKIYSSSFKNFEKEFFNKKYFILKLKTPNAESIIKKLKRSNYPEIEKIDDTSIKISTTSEKSMDILKDLSGKFLDELLDINIENISMDDVIRKIYQG</sequence>
<evidence type="ECO:0000313" key="5">
    <source>
        <dbReference type="EMBL" id="KDE64538.1"/>
    </source>
</evidence>
<organism evidence="5 6">
    <name type="scientific">Fusobacterium necrophorum BL</name>
    <dbReference type="NCBI Taxonomy" id="1441732"/>
    <lineage>
        <taxon>Bacteria</taxon>
        <taxon>Fusobacteriati</taxon>
        <taxon>Fusobacteriota</taxon>
        <taxon>Fusobacteriia</taxon>
        <taxon>Fusobacteriales</taxon>
        <taxon>Fusobacteriaceae</taxon>
        <taxon>Fusobacterium</taxon>
    </lineage>
</organism>
<dbReference type="Proteomes" id="UP000027473">
    <property type="component" value="Unassembled WGS sequence"/>
</dbReference>
<evidence type="ECO:0000259" key="4">
    <source>
        <dbReference type="PROSITE" id="PS50893"/>
    </source>
</evidence>
<dbReference type="PROSITE" id="PS50893">
    <property type="entry name" value="ABC_TRANSPORTER_2"/>
    <property type="match status" value="1"/>
</dbReference>
<comment type="caution">
    <text evidence="5">The sequence shown here is derived from an EMBL/GenBank/DDBJ whole genome shotgun (WGS) entry which is preliminary data.</text>
</comment>
<accession>A0AB73BXW1</accession>
<dbReference type="AlphaFoldDB" id="A0AB73BXW1"/>
<dbReference type="PANTHER" id="PTHR42711:SF4">
    <property type="entry name" value="ABC TRANSPORTER RELATED"/>
    <property type="match status" value="1"/>
</dbReference>
<dbReference type="Gene3D" id="3.40.50.300">
    <property type="entry name" value="P-loop containing nucleotide triphosphate hydrolases"/>
    <property type="match status" value="1"/>
</dbReference>
<evidence type="ECO:0000256" key="3">
    <source>
        <dbReference type="ARBA" id="ARBA00022840"/>
    </source>
</evidence>
<evidence type="ECO:0000256" key="1">
    <source>
        <dbReference type="ARBA" id="ARBA00022448"/>
    </source>
</evidence>
<dbReference type="InterPro" id="IPR050763">
    <property type="entry name" value="ABC_transporter_ATP-binding"/>
</dbReference>
<dbReference type="InterPro" id="IPR017871">
    <property type="entry name" value="ABC_transporter-like_CS"/>
</dbReference>
<protein>
    <submittedName>
        <fullName evidence="5">ABC transporter ATP-binding protein</fullName>
    </submittedName>
</protein>
<dbReference type="SUPFAM" id="SSF52540">
    <property type="entry name" value="P-loop containing nucleoside triphosphate hydrolases"/>
    <property type="match status" value="1"/>
</dbReference>
<keyword evidence="3 5" id="KW-0067">ATP-binding</keyword>
<dbReference type="RefSeq" id="WP_035916225.1">
    <property type="nucleotide sequence ID" value="NZ_JAAC01000034.1"/>
</dbReference>
<dbReference type="PROSITE" id="PS00211">
    <property type="entry name" value="ABC_TRANSPORTER_1"/>
    <property type="match status" value="1"/>
</dbReference>
<dbReference type="SMART" id="SM00382">
    <property type="entry name" value="AAA"/>
    <property type="match status" value="1"/>
</dbReference>
<reference evidence="5 6" key="1">
    <citation type="submission" date="2014-01" db="EMBL/GenBank/DDBJ databases">
        <title>Comparative genomics of Fusobacterium necrophorum wild isolates.</title>
        <authorList>
            <person name="Kittichotirat W."/>
            <person name="Bumgarner R.E."/>
            <person name="Lawrence P."/>
        </authorList>
    </citation>
    <scope>NUCLEOTIDE SEQUENCE [LARGE SCALE GENOMIC DNA]</scope>
    <source>
        <strain evidence="5 6">BL</strain>
    </source>
</reference>
<dbReference type="InterPro" id="IPR003439">
    <property type="entry name" value="ABC_transporter-like_ATP-bd"/>
</dbReference>
<dbReference type="Pfam" id="PF00005">
    <property type="entry name" value="ABC_tran"/>
    <property type="match status" value="1"/>
</dbReference>
<evidence type="ECO:0000256" key="2">
    <source>
        <dbReference type="ARBA" id="ARBA00022741"/>
    </source>
</evidence>
<dbReference type="PANTHER" id="PTHR42711">
    <property type="entry name" value="ABC TRANSPORTER ATP-BINDING PROTEIN"/>
    <property type="match status" value="1"/>
</dbReference>
<dbReference type="InterPro" id="IPR027417">
    <property type="entry name" value="P-loop_NTPase"/>
</dbReference>
<dbReference type="GO" id="GO:0005524">
    <property type="term" value="F:ATP binding"/>
    <property type="evidence" value="ECO:0007669"/>
    <property type="project" value="UniProtKB-KW"/>
</dbReference>
<proteinExistence type="predicted"/>
<dbReference type="EMBL" id="JAAC01000034">
    <property type="protein sequence ID" value="KDE64538.1"/>
    <property type="molecule type" value="Genomic_DNA"/>
</dbReference>
<dbReference type="InterPro" id="IPR003593">
    <property type="entry name" value="AAA+_ATPase"/>
</dbReference>
<keyword evidence="1" id="KW-0813">Transport</keyword>
<name>A0AB73BXW1_9FUSO</name>